<dbReference type="PRINTS" id="PR00035">
    <property type="entry name" value="HTHGNTR"/>
</dbReference>
<evidence type="ECO:0000313" key="6">
    <source>
        <dbReference type="Proteomes" id="UP000642748"/>
    </source>
</evidence>
<keyword evidence="6" id="KW-1185">Reference proteome</keyword>
<sequence>MTIDPSIDRPLWKQVADALRADIDAGRIKPGQRLPSELSIQQRTNLSRTTVHKAITQLELEGRVEIRPPKGVFVLPAHDLVVLGPQDRATSPATITVVRADQSVESYPAGTPLTGS</sequence>
<dbReference type="InterPro" id="IPR000524">
    <property type="entry name" value="Tscrpt_reg_HTH_GntR"/>
</dbReference>
<dbReference type="InterPro" id="IPR050679">
    <property type="entry name" value="Bact_HTH_transcr_reg"/>
</dbReference>
<dbReference type="GO" id="GO:0045892">
    <property type="term" value="P:negative regulation of DNA-templated transcription"/>
    <property type="evidence" value="ECO:0007669"/>
    <property type="project" value="TreeGrafter"/>
</dbReference>
<evidence type="ECO:0000256" key="1">
    <source>
        <dbReference type="ARBA" id="ARBA00023015"/>
    </source>
</evidence>
<proteinExistence type="predicted"/>
<evidence type="ECO:0000259" key="4">
    <source>
        <dbReference type="PROSITE" id="PS50949"/>
    </source>
</evidence>
<keyword evidence="2" id="KW-0238">DNA-binding</keyword>
<dbReference type="PANTHER" id="PTHR44846:SF17">
    <property type="entry name" value="GNTR-FAMILY TRANSCRIPTIONAL REGULATOR"/>
    <property type="match status" value="1"/>
</dbReference>
<dbReference type="PANTHER" id="PTHR44846">
    <property type="entry name" value="MANNOSYL-D-GLYCERATE TRANSPORT/METABOLISM SYSTEM REPRESSOR MNGR-RELATED"/>
    <property type="match status" value="1"/>
</dbReference>
<dbReference type="GO" id="GO:0003700">
    <property type="term" value="F:DNA-binding transcription factor activity"/>
    <property type="evidence" value="ECO:0007669"/>
    <property type="project" value="InterPro"/>
</dbReference>
<dbReference type="RefSeq" id="WP_239134482.1">
    <property type="nucleotide sequence ID" value="NZ_BONZ01000109.1"/>
</dbReference>
<dbReference type="AlphaFoldDB" id="A0A8J3R2Y7"/>
<gene>
    <name evidence="5" type="ORF">Raf01_90890</name>
</gene>
<reference evidence="5" key="1">
    <citation type="submission" date="2021-01" db="EMBL/GenBank/DDBJ databases">
        <title>Whole genome shotgun sequence of Rugosimonospora africana NBRC 104875.</title>
        <authorList>
            <person name="Komaki H."/>
            <person name="Tamura T."/>
        </authorList>
    </citation>
    <scope>NUCLEOTIDE SEQUENCE</scope>
    <source>
        <strain evidence="5">NBRC 104875</strain>
    </source>
</reference>
<dbReference type="Gene3D" id="1.10.10.10">
    <property type="entry name" value="Winged helix-like DNA-binding domain superfamily/Winged helix DNA-binding domain"/>
    <property type="match status" value="1"/>
</dbReference>
<name>A0A8J3R2Y7_9ACTN</name>
<accession>A0A8J3R2Y7</accession>
<comment type="caution">
    <text evidence="5">The sequence shown here is derived from an EMBL/GenBank/DDBJ whole genome shotgun (WGS) entry which is preliminary data.</text>
</comment>
<dbReference type="InterPro" id="IPR036390">
    <property type="entry name" value="WH_DNA-bd_sf"/>
</dbReference>
<dbReference type="Pfam" id="PF00392">
    <property type="entry name" value="GntR"/>
    <property type="match status" value="1"/>
</dbReference>
<dbReference type="GO" id="GO:0003677">
    <property type="term" value="F:DNA binding"/>
    <property type="evidence" value="ECO:0007669"/>
    <property type="project" value="UniProtKB-KW"/>
</dbReference>
<evidence type="ECO:0000256" key="3">
    <source>
        <dbReference type="ARBA" id="ARBA00023163"/>
    </source>
</evidence>
<dbReference type="SUPFAM" id="SSF46785">
    <property type="entry name" value="Winged helix' DNA-binding domain"/>
    <property type="match status" value="1"/>
</dbReference>
<organism evidence="5 6">
    <name type="scientific">Rugosimonospora africana</name>
    <dbReference type="NCBI Taxonomy" id="556532"/>
    <lineage>
        <taxon>Bacteria</taxon>
        <taxon>Bacillati</taxon>
        <taxon>Actinomycetota</taxon>
        <taxon>Actinomycetes</taxon>
        <taxon>Micromonosporales</taxon>
        <taxon>Micromonosporaceae</taxon>
        <taxon>Rugosimonospora</taxon>
    </lineage>
</organism>
<dbReference type="CDD" id="cd07377">
    <property type="entry name" value="WHTH_GntR"/>
    <property type="match status" value="1"/>
</dbReference>
<evidence type="ECO:0000313" key="5">
    <source>
        <dbReference type="EMBL" id="GIH20917.1"/>
    </source>
</evidence>
<keyword evidence="3" id="KW-0804">Transcription</keyword>
<dbReference type="SMART" id="SM00345">
    <property type="entry name" value="HTH_GNTR"/>
    <property type="match status" value="1"/>
</dbReference>
<dbReference type="Proteomes" id="UP000642748">
    <property type="component" value="Unassembled WGS sequence"/>
</dbReference>
<protein>
    <recommendedName>
        <fullName evidence="4">HTH gntR-type domain-containing protein</fullName>
    </recommendedName>
</protein>
<evidence type="ECO:0000256" key="2">
    <source>
        <dbReference type="ARBA" id="ARBA00023125"/>
    </source>
</evidence>
<feature type="domain" description="HTH gntR-type" evidence="4">
    <location>
        <begin position="9"/>
        <end position="77"/>
    </location>
</feature>
<dbReference type="PROSITE" id="PS50949">
    <property type="entry name" value="HTH_GNTR"/>
    <property type="match status" value="1"/>
</dbReference>
<keyword evidence="1" id="KW-0805">Transcription regulation</keyword>
<dbReference type="EMBL" id="BONZ01000109">
    <property type="protein sequence ID" value="GIH20917.1"/>
    <property type="molecule type" value="Genomic_DNA"/>
</dbReference>
<dbReference type="InterPro" id="IPR036388">
    <property type="entry name" value="WH-like_DNA-bd_sf"/>
</dbReference>